<dbReference type="AlphaFoldDB" id="X1S7T7"/>
<organism evidence="11">
    <name type="scientific">marine sediment metagenome</name>
    <dbReference type="NCBI Taxonomy" id="412755"/>
    <lineage>
        <taxon>unclassified sequences</taxon>
        <taxon>metagenomes</taxon>
        <taxon>ecological metagenomes</taxon>
    </lineage>
</organism>
<comment type="subcellular location">
    <subcellularLocation>
        <location evidence="1">Cell membrane</location>
        <topology evidence="1">Multi-pass membrane protein</topology>
    </subcellularLocation>
</comment>
<evidence type="ECO:0000256" key="6">
    <source>
        <dbReference type="ARBA" id="ARBA00022989"/>
    </source>
</evidence>
<evidence type="ECO:0000256" key="7">
    <source>
        <dbReference type="ARBA" id="ARBA00023010"/>
    </source>
</evidence>
<reference evidence="11" key="1">
    <citation type="journal article" date="2014" name="Front. Microbiol.">
        <title>High frequency of phylogenetically diverse reductive dehalogenase-homologous genes in deep subseafloor sedimentary metagenomes.</title>
        <authorList>
            <person name="Kawai M."/>
            <person name="Futagami T."/>
            <person name="Toyoda A."/>
            <person name="Takaki Y."/>
            <person name="Nishi S."/>
            <person name="Hori S."/>
            <person name="Arai W."/>
            <person name="Tsubouchi T."/>
            <person name="Morono Y."/>
            <person name="Uchiyama I."/>
            <person name="Ito T."/>
            <person name="Fujiyama A."/>
            <person name="Inagaki F."/>
            <person name="Takami H."/>
        </authorList>
    </citation>
    <scope>NUCLEOTIDE SEQUENCE</scope>
    <source>
        <strain evidence="11">Expedition CK06-06</strain>
    </source>
</reference>
<dbReference type="EMBL" id="BARV01044853">
    <property type="protein sequence ID" value="GAI63859.1"/>
    <property type="molecule type" value="Genomic_DNA"/>
</dbReference>
<evidence type="ECO:0000256" key="1">
    <source>
        <dbReference type="ARBA" id="ARBA00004651"/>
    </source>
</evidence>
<proteinExistence type="predicted"/>
<evidence type="ECO:0000256" key="9">
    <source>
        <dbReference type="SAM" id="Phobius"/>
    </source>
</evidence>
<dbReference type="GO" id="GO:0005886">
    <property type="term" value="C:plasma membrane"/>
    <property type="evidence" value="ECO:0007669"/>
    <property type="project" value="UniProtKB-SubCell"/>
</dbReference>
<keyword evidence="5" id="KW-0653">Protein transport</keyword>
<dbReference type="InterPro" id="IPR022813">
    <property type="entry name" value="SecD/SecF_arch_bac"/>
</dbReference>
<dbReference type="SUPFAM" id="SSF82866">
    <property type="entry name" value="Multidrug efflux transporter AcrB transmembrane domain"/>
    <property type="match status" value="1"/>
</dbReference>
<accession>X1S7T7</accession>
<feature type="transmembrane region" description="Helical" evidence="9">
    <location>
        <begin position="24"/>
        <end position="42"/>
    </location>
</feature>
<dbReference type="InterPro" id="IPR048634">
    <property type="entry name" value="SecD_SecF_C"/>
</dbReference>
<evidence type="ECO:0000256" key="2">
    <source>
        <dbReference type="ARBA" id="ARBA00022448"/>
    </source>
</evidence>
<evidence type="ECO:0000256" key="3">
    <source>
        <dbReference type="ARBA" id="ARBA00022475"/>
    </source>
</evidence>
<keyword evidence="8 9" id="KW-0472">Membrane</keyword>
<dbReference type="GO" id="GO:0015031">
    <property type="term" value="P:protein transport"/>
    <property type="evidence" value="ECO:0007669"/>
    <property type="project" value="UniProtKB-KW"/>
</dbReference>
<keyword evidence="6 9" id="KW-1133">Transmembrane helix</keyword>
<dbReference type="Gene3D" id="1.20.1640.10">
    <property type="entry name" value="Multidrug efflux transporter AcrB transmembrane domain"/>
    <property type="match status" value="1"/>
</dbReference>
<dbReference type="PANTHER" id="PTHR30081">
    <property type="entry name" value="PROTEIN-EXPORT MEMBRANE PROTEIN SEC"/>
    <property type="match status" value="1"/>
</dbReference>
<feature type="transmembrane region" description="Helical" evidence="9">
    <location>
        <begin position="49"/>
        <end position="68"/>
    </location>
</feature>
<dbReference type="PANTHER" id="PTHR30081:SF8">
    <property type="entry name" value="PROTEIN TRANSLOCASE SUBUNIT SECF"/>
    <property type="match status" value="1"/>
</dbReference>
<feature type="domain" description="Protein export membrane protein SecD/SecF C-terminal" evidence="10">
    <location>
        <begin position="5"/>
        <end position="71"/>
    </location>
</feature>
<gene>
    <name evidence="11" type="ORF">S06H3_66099</name>
</gene>
<evidence type="ECO:0000256" key="8">
    <source>
        <dbReference type="ARBA" id="ARBA00023136"/>
    </source>
</evidence>
<evidence type="ECO:0000256" key="5">
    <source>
        <dbReference type="ARBA" id="ARBA00022927"/>
    </source>
</evidence>
<evidence type="ECO:0000259" key="10">
    <source>
        <dbReference type="Pfam" id="PF02355"/>
    </source>
</evidence>
<sequence length="71" mass="7445">MSKGSSPDFAVIVNSSLLETLGRSLNTSLTTLCVILALFLFGGTTIHNFILVLLIGLLAGTYSSLFIASPL</sequence>
<name>X1S7T7_9ZZZZ</name>
<keyword evidence="3" id="KW-1003">Cell membrane</keyword>
<evidence type="ECO:0000256" key="4">
    <source>
        <dbReference type="ARBA" id="ARBA00022692"/>
    </source>
</evidence>
<keyword evidence="2" id="KW-0813">Transport</keyword>
<protein>
    <recommendedName>
        <fullName evidence="10">Protein export membrane protein SecD/SecF C-terminal domain-containing protein</fullName>
    </recommendedName>
</protein>
<feature type="non-terminal residue" evidence="11">
    <location>
        <position position="71"/>
    </location>
</feature>
<keyword evidence="7" id="KW-0811">Translocation</keyword>
<evidence type="ECO:0000313" key="11">
    <source>
        <dbReference type="EMBL" id="GAI63859.1"/>
    </source>
</evidence>
<comment type="caution">
    <text evidence="11">The sequence shown here is derived from an EMBL/GenBank/DDBJ whole genome shotgun (WGS) entry which is preliminary data.</text>
</comment>
<keyword evidence="4 9" id="KW-0812">Transmembrane</keyword>
<dbReference type="Pfam" id="PF02355">
    <property type="entry name" value="SecD_SecF_C"/>
    <property type="match status" value="1"/>
</dbReference>